<evidence type="ECO:0000256" key="10">
    <source>
        <dbReference type="HAMAP-Rule" id="MF_01102"/>
    </source>
</evidence>
<name>A0A433ME62_9BURK</name>
<dbReference type="GO" id="GO:0002097">
    <property type="term" value="P:tRNA wobble base modification"/>
    <property type="evidence" value="ECO:0007669"/>
    <property type="project" value="UniProtKB-UniRule"/>
</dbReference>
<evidence type="ECO:0000313" key="13">
    <source>
        <dbReference type="EMBL" id="RUR66052.1"/>
    </source>
</evidence>
<dbReference type="InterPro" id="IPR008471">
    <property type="entry name" value="MnmC-like_methylTransf"/>
</dbReference>
<comment type="function">
    <text evidence="10">Catalyzes the last two steps in the biosynthesis of 5-methylaminomethyl-2-thiouridine (mnm(5)s(2)U) at the wobble position (U34) in tRNA. Catalyzes the FAD-dependent demodification of cmnm(5)s(2)U34 to nm(5)s(2)U34, followed by the transfer of a methyl group from S-adenosyl-L-methionine to nm(5)s(2)U34, to form mnm(5)s(2)U34.</text>
</comment>
<dbReference type="EC" id="2.1.1.61" evidence="10"/>
<evidence type="ECO:0000259" key="12">
    <source>
        <dbReference type="Pfam" id="PF05430"/>
    </source>
</evidence>
<dbReference type="Proteomes" id="UP000281118">
    <property type="component" value="Unassembled WGS sequence"/>
</dbReference>
<dbReference type="GO" id="GO:0016645">
    <property type="term" value="F:oxidoreductase activity, acting on the CH-NH group of donors"/>
    <property type="evidence" value="ECO:0007669"/>
    <property type="project" value="InterPro"/>
</dbReference>
<dbReference type="GO" id="GO:0005737">
    <property type="term" value="C:cytoplasm"/>
    <property type="evidence" value="ECO:0007669"/>
    <property type="project" value="UniProtKB-SubCell"/>
</dbReference>
<keyword evidence="9 10" id="KW-0511">Multifunctional enzyme</keyword>
<comment type="similarity">
    <text evidence="10">In the N-terminal section; belongs to the methyltransferase superfamily. tRNA (mnm(5)s(2)U34)-methyltransferase family.</text>
</comment>
<dbReference type="GO" id="GO:0004808">
    <property type="term" value="F:tRNA (5-methylaminomethyl-2-thiouridylate)(34)-methyltransferase activity"/>
    <property type="evidence" value="ECO:0007669"/>
    <property type="project" value="UniProtKB-EC"/>
</dbReference>
<dbReference type="Pfam" id="PF01266">
    <property type="entry name" value="DAO"/>
    <property type="match status" value="1"/>
</dbReference>
<keyword evidence="3 10" id="KW-0285">Flavoprotein</keyword>
<dbReference type="PANTHER" id="PTHR13847">
    <property type="entry name" value="SARCOSINE DEHYDROGENASE-RELATED"/>
    <property type="match status" value="1"/>
</dbReference>
<keyword evidence="4 10" id="KW-0808">Transferase</keyword>
<evidence type="ECO:0000256" key="1">
    <source>
        <dbReference type="ARBA" id="ARBA00022490"/>
    </source>
</evidence>
<evidence type="ECO:0000256" key="2">
    <source>
        <dbReference type="ARBA" id="ARBA00022603"/>
    </source>
</evidence>
<dbReference type="RefSeq" id="WP_126019329.1">
    <property type="nucleotide sequence ID" value="NZ_RXFT01000001.1"/>
</dbReference>
<proteinExistence type="inferred from homology"/>
<comment type="catalytic activity">
    <reaction evidence="10">
        <text>5-aminomethyl-2-thiouridine(34) in tRNA + S-adenosyl-L-methionine = 5-methylaminomethyl-2-thiouridine(34) in tRNA + S-adenosyl-L-homocysteine + H(+)</text>
        <dbReference type="Rhea" id="RHEA:19569"/>
        <dbReference type="Rhea" id="RHEA-COMP:10195"/>
        <dbReference type="Rhea" id="RHEA-COMP:10197"/>
        <dbReference type="ChEBI" id="CHEBI:15378"/>
        <dbReference type="ChEBI" id="CHEBI:57856"/>
        <dbReference type="ChEBI" id="CHEBI:59789"/>
        <dbReference type="ChEBI" id="CHEBI:74454"/>
        <dbReference type="ChEBI" id="CHEBI:74455"/>
        <dbReference type="EC" id="2.1.1.61"/>
    </reaction>
</comment>
<gene>
    <name evidence="10" type="primary">mnmC</name>
    <name evidence="13" type="ORF">EJP67_03170</name>
</gene>
<dbReference type="InterPro" id="IPR036188">
    <property type="entry name" value="FAD/NAD-bd_sf"/>
</dbReference>
<dbReference type="PANTHER" id="PTHR13847:SF283">
    <property type="entry name" value="TRNA 5-METHYLAMINOMETHYL-2-THIOURIDINE BIOSYNTHESIS BIFUNCTIONAL PROTEIN MNMC"/>
    <property type="match status" value="1"/>
</dbReference>
<comment type="subcellular location">
    <subcellularLocation>
        <location evidence="10">Cytoplasm</location>
    </subcellularLocation>
</comment>
<evidence type="ECO:0000256" key="6">
    <source>
        <dbReference type="ARBA" id="ARBA00022694"/>
    </source>
</evidence>
<sequence length="643" mass="68422">MPPTSSSGNTAEPASSGCRCCPLEGGGRSDTKCAKPGGEPVTWRADGVPRSERFDDIYHTETGALAQSRHVFLGGCGLPEAWGGQPQWRILETGFGLGLNFLTTWQAWRADPARPRLLHFVSVEAHPVSAGDLVRAAGAYPELAPLAGELAAQWNGLLPGFHRLAFDEGRVLLTLCVGDVQPMLRAQRFEADSIFLDGFSPQQNPEMWSADTLKAVSRFARQGTRIATWTIARAIRDALAQQGFAVEKRPGLPPKRDCLRGTFAPAWTVRRREPAPERVEAPGRCAVIGAGLAGAAVAASLARRGWQVTVLDAADWPASGASGLPVGMLAPHVSPDDALLSRLTRAGIRATWIELTRLLEEGRDWRASGVLERRPDGDVRVPAGWSSQGPNESWPASADQLAAAGLPAGVPAIWHARAAWVKPQRLIAAWLRQPGVEFRGGCRVARLERREGGWQLFDAAGELLTEADRVVICAGFESGRFAPALPLQPVRGQVAWGPVPDDSALLPATPVNGDGHLIAHVPGDHGEAPMWLAGATFDRDSTSLEPAEADSAANRERLARLHPAAAGALIDGESHTWVGVRCASGDRRPLAGPVDAGLWACTALGSRGLSFAALCAELLAAQWHAEPLPLPATLAKALGTQRL</sequence>
<evidence type="ECO:0000256" key="5">
    <source>
        <dbReference type="ARBA" id="ARBA00022691"/>
    </source>
</evidence>
<keyword evidence="5 10" id="KW-0949">S-adenosyl-L-methionine</keyword>
<dbReference type="InterPro" id="IPR006076">
    <property type="entry name" value="FAD-dep_OxRdtase"/>
</dbReference>
<dbReference type="Gene3D" id="3.40.50.150">
    <property type="entry name" value="Vaccinia Virus protein VP39"/>
    <property type="match status" value="1"/>
</dbReference>
<dbReference type="EC" id="1.5.-.-" evidence="10"/>
<accession>A0A433ME62</accession>
<dbReference type="GO" id="GO:0032259">
    <property type="term" value="P:methylation"/>
    <property type="evidence" value="ECO:0007669"/>
    <property type="project" value="UniProtKB-KW"/>
</dbReference>
<dbReference type="NCBIfam" id="NF033855">
    <property type="entry name" value="tRNA_MNMC2"/>
    <property type="match status" value="1"/>
</dbReference>
<feature type="region of interest" description="tRNA (mnm(5)s(2)U34)-methyltransferase" evidence="10">
    <location>
        <begin position="1"/>
        <end position="264"/>
    </location>
</feature>
<dbReference type="NCBIfam" id="TIGR03197">
    <property type="entry name" value="MnmC_Cterm"/>
    <property type="match status" value="1"/>
</dbReference>
<dbReference type="SUPFAM" id="SSF51971">
    <property type="entry name" value="Nucleotide-binding domain"/>
    <property type="match status" value="1"/>
</dbReference>
<evidence type="ECO:0000256" key="7">
    <source>
        <dbReference type="ARBA" id="ARBA00022827"/>
    </source>
</evidence>
<dbReference type="Gene3D" id="3.50.50.60">
    <property type="entry name" value="FAD/NAD(P)-binding domain"/>
    <property type="match status" value="1"/>
</dbReference>
<feature type="region of interest" description="FAD-dependent cmnm(5)s(2)U34 oxidoreductase" evidence="10">
    <location>
        <begin position="288"/>
        <end position="643"/>
    </location>
</feature>
<keyword evidence="7 10" id="KW-0274">FAD</keyword>
<comment type="cofactor">
    <cofactor evidence="10">
        <name>FAD</name>
        <dbReference type="ChEBI" id="CHEBI:57692"/>
    </cofactor>
</comment>
<dbReference type="OrthoDB" id="9786494at2"/>
<evidence type="ECO:0000256" key="3">
    <source>
        <dbReference type="ARBA" id="ARBA00022630"/>
    </source>
</evidence>
<dbReference type="GO" id="GO:0050660">
    <property type="term" value="F:flavin adenine dinucleotide binding"/>
    <property type="evidence" value="ECO:0007669"/>
    <property type="project" value="UniProtKB-UniRule"/>
</dbReference>
<protein>
    <recommendedName>
        <fullName evidence="10">tRNA 5-methylaminomethyl-2-thiouridine biosynthesis bifunctional protein MnmC</fullName>
        <shortName evidence="10">tRNA mnm(5)s(2)U biosynthesis bifunctional protein</shortName>
    </recommendedName>
    <domain>
        <recommendedName>
            <fullName evidence="10">tRNA (mnm(5)s(2)U34)-methyltransferase</fullName>
            <ecNumber evidence="10">2.1.1.61</ecNumber>
        </recommendedName>
    </domain>
    <domain>
        <recommendedName>
            <fullName evidence="10">FAD-dependent cmnm(5)s(2)U34 oxidoreductase</fullName>
            <ecNumber evidence="10">1.5.-.-</ecNumber>
        </recommendedName>
    </domain>
</protein>
<dbReference type="InterPro" id="IPR029063">
    <property type="entry name" value="SAM-dependent_MTases_sf"/>
</dbReference>
<evidence type="ECO:0000256" key="4">
    <source>
        <dbReference type="ARBA" id="ARBA00022679"/>
    </source>
</evidence>
<feature type="domain" description="MnmC-like methyltransferase" evidence="12">
    <location>
        <begin position="142"/>
        <end position="262"/>
    </location>
</feature>
<organism evidence="13 14">
    <name type="scientific">Variovorax guangxiensis</name>
    <dbReference type="NCBI Taxonomy" id="1775474"/>
    <lineage>
        <taxon>Bacteria</taxon>
        <taxon>Pseudomonadati</taxon>
        <taxon>Pseudomonadota</taxon>
        <taxon>Betaproteobacteria</taxon>
        <taxon>Burkholderiales</taxon>
        <taxon>Comamonadaceae</taxon>
        <taxon>Variovorax</taxon>
    </lineage>
</organism>
<keyword evidence="2 10" id="KW-0489">Methyltransferase</keyword>
<keyword evidence="8 10" id="KW-0560">Oxidoreductase</keyword>
<keyword evidence="1 10" id="KW-0963">Cytoplasm</keyword>
<dbReference type="HAMAP" id="MF_01102">
    <property type="entry name" value="MnmC"/>
    <property type="match status" value="1"/>
</dbReference>
<reference evidence="13 14" key="1">
    <citation type="submission" date="2018-12" db="EMBL/GenBank/DDBJ databases">
        <title>The genome sequences of Variovorax guangxiensis DSM 27352.</title>
        <authorList>
            <person name="Gao J."/>
            <person name="Sun J."/>
        </authorList>
    </citation>
    <scope>NUCLEOTIDE SEQUENCE [LARGE SCALE GENOMIC DNA]</scope>
    <source>
        <strain evidence="13 14">DSM 27352</strain>
    </source>
</reference>
<keyword evidence="6 10" id="KW-0819">tRNA processing</keyword>
<dbReference type="Pfam" id="PF05430">
    <property type="entry name" value="Methyltransf_30"/>
    <property type="match status" value="1"/>
</dbReference>
<dbReference type="SUPFAM" id="SSF54373">
    <property type="entry name" value="FAD-linked reductases, C-terminal domain"/>
    <property type="match status" value="1"/>
</dbReference>
<comment type="similarity">
    <text evidence="10">In the C-terminal section; belongs to the DAO family.</text>
</comment>
<dbReference type="InterPro" id="IPR047785">
    <property type="entry name" value="tRNA_MNMC2"/>
</dbReference>
<comment type="caution">
    <text evidence="13">The sequence shown here is derived from an EMBL/GenBank/DDBJ whole genome shotgun (WGS) entry which is preliminary data.</text>
</comment>
<dbReference type="EMBL" id="RXFT01000001">
    <property type="protein sequence ID" value="RUR66052.1"/>
    <property type="molecule type" value="Genomic_DNA"/>
</dbReference>
<evidence type="ECO:0000313" key="14">
    <source>
        <dbReference type="Proteomes" id="UP000281118"/>
    </source>
</evidence>
<evidence type="ECO:0000259" key="11">
    <source>
        <dbReference type="Pfam" id="PF01266"/>
    </source>
</evidence>
<evidence type="ECO:0000256" key="9">
    <source>
        <dbReference type="ARBA" id="ARBA00023268"/>
    </source>
</evidence>
<dbReference type="AlphaFoldDB" id="A0A433ME62"/>
<feature type="domain" description="FAD dependent oxidoreductase" evidence="11">
    <location>
        <begin position="285"/>
        <end position="621"/>
    </location>
</feature>
<evidence type="ECO:0000256" key="8">
    <source>
        <dbReference type="ARBA" id="ARBA00023002"/>
    </source>
</evidence>
<dbReference type="InterPro" id="IPR017610">
    <property type="entry name" value="tRNA_S-uridine_synth_MnmC_C"/>
</dbReference>
<dbReference type="InterPro" id="IPR023032">
    <property type="entry name" value="tRNA_MAMT_biosynth_bifunc_MnmC"/>
</dbReference>
<dbReference type="Gene3D" id="3.30.9.10">
    <property type="entry name" value="D-Amino Acid Oxidase, subunit A, domain 2"/>
    <property type="match status" value="1"/>
</dbReference>